<feature type="non-terminal residue" evidence="1">
    <location>
        <position position="83"/>
    </location>
</feature>
<dbReference type="EMBL" id="LXQA010709995">
    <property type="protein sequence ID" value="MCI67141.1"/>
    <property type="molecule type" value="Genomic_DNA"/>
</dbReference>
<evidence type="ECO:0000313" key="1">
    <source>
        <dbReference type="EMBL" id="MCI67141.1"/>
    </source>
</evidence>
<dbReference type="AlphaFoldDB" id="A0A392U144"/>
<accession>A0A392U144</accession>
<name>A0A392U144_9FABA</name>
<evidence type="ECO:0000313" key="2">
    <source>
        <dbReference type="Proteomes" id="UP000265520"/>
    </source>
</evidence>
<keyword evidence="2" id="KW-1185">Reference proteome</keyword>
<feature type="non-terminal residue" evidence="1">
    <location>
        <position position="1"/>
    </location>
</feature>
<dbReference type="Proteomes" id="UP000265520">
    <property type="component" value="Unassembled WGS sequence"/>
</dbReference>
<protein>
    <submittedName>
        <fullName evidence="1">Uncharacterized protein</fullName>
    </submittedName>
</protein>
<organism evidence="1 2">
    <name type="scientific">Trifolium medium</name>
    <dbReference type="NCBI Taxonomy" id="97028"/>
    <lineage>
        <taxon>Eukaryota</taxon>
        <taxon>Viridiplantae</taxon>
        <taxon>Streptophyta</taxon>
        <taxon>Embryophyta</taxon>
        <taxon>Tracheophyta</taxon>
        <taxon>Spermatophyta</taxon>
        <taxon>Magnoliopsida</taxon>
        <taxon>eudicotyledons</taxon>
        <taxon>Gunneridae</taxon>
        <taxon>Pentapetalae</taxon>
        <taxon>rosids</taxon>
        <taxon>fabids</taxon>
        <taxon>Fabales</taxon>
        <taxon>Fabaceae</taxon>
        <taxon>Papilionoideae</taxon>
        <taxon>50 kb inversion clade</taxon>
        <taxon>NPAAA clade</taxon>
        <taxon>Hologalegina</taxon>
        <taxon>IRL clade</taxon>
        <taxon>Trifolieae</taxon>
        <taxon>Trifolium</taxon>
    </lineage>
</organism>
<reference evidence="1 2" key="1">
    <citation type="journal article" date="2018" name="Front. Plant Sci.">
        <title>Red Clover (Trifolium pratense) and Zigzag Clover (T. medium) - A Picture of Genomic Similarities and Differences.</title>
        <authorList>
            <person name="Dluhosova J."/>
            <person name="Istvanek J."/>
            <person name="Nedelnik J."/>
            <person name="Repkova J."/>
        </authorList>
    </citation>
    <scope>NUCLEOTIDE SEQUENCE [LARGE SCALE GENOMIC DNA]</scope>
    <source>
        <strain evidence="2">cv. 10/8</strain>
        <tissue evidence="1">Leaf</tissue>
    </source>
</reference>
<comment type="caution">
    <text evidence="1">The sequence shown here is derived from an EMBL/GenBank/DDBJ whole genome shotgun (WGS) entry which is preliminary data.</text>
</comment>
<sequence length="83" mass="8792">SLNVEFVVHHHLQLQDGIRALLSSAAHRISSSFSVMARGGHSNTAGGSSTAVYTEPSNNPSDVYYVHPSDGPSTVAVKPVLNY</sequence>
<proteinExistence type="predicted"/>